<reference evidence="1 2" key="1">
    <citation type="journal article" date="2023" name="ACS Omega">
        <title>Identification of the Neoaspergillic Acid Biosynthesis Gene Cluster by Establishing an In Vitro CRISPR-Ribonucleoprotein Genetic System in Aspergillus melleus.</title>
        <authorList>
            <person name="Yuan B."/>
            <person name="Grau M.F."/>
            <person name="Murata R.M."/>
            <person name="Torok T."/>
            <person name="Venkateswaran K."/>
            <person name="Stajich J.E."/>
            <person name="Wang C.C.C."/>
        </authorList>
    </citation>
    <scope>NUCLEOTIDE SEQUENCE [LARGE SCALE GENOMIC DNA]</scope>
    <source>
        <strain evidence="1 2">IMV 1140</strain>
    </source>
</reference>
<keyword evidence="2" id="KW-1185">Reference proteome</keyword>
<name>A0ACC3BAJ7_9EURO</name>
<protein>
    <submittedName>
        <fullName evidence="1">Uncharacterized protein</fullName>
    </submittedName>
</protein>
<dbReference type="EMBL" id="JAOPJF010000012">
    <property type="protein sequence ID" value="KAK1147439.1"/>
    <property type="molecule type" value="Genomic_DNA"/>
</dbReference>
<sequence>MHASREIYLPTEIVLHIVGIIAADESRRQETLHACCLISRQWYSAAIAPLYEKPHVGTGVAFGKFTDTISPPIGARKSKLNLGSLVHRLDLSGLVHHSSNSLTARLLGRVKENLEVFIAPRVSFSTNSLPALSKCTNLRSLDLSLVGDPIPFTNLKQALSRLRKLNTLRLPQSTSLTSAESTSLSTTAVEWPPQITRLQLSGRFNPLTIPTFAWPASLTSLSLKNCADLSVSNLGSLLSSPYLNHSLRRLSISGANRGLQPESINAILAFLPGLTTLSVPGDMVDDTFFDILCHMTPPVALEELEFAHPSQDPSLVFSTEALIRALGCGLKDLRAVGFADIFCTEQRINEDEELEEILLKRVAERPDPPGHWKEDEYLLVGVYYL</sequence>
<proteinExistence type="predicted"/>
<gene>
    <name evidence="1" type="ORF">N8T08_001521</name>
</gene>
<accession>A0ACC3BAJ7</accession>
<dbReference type="Proteomes" id="UP001177260">
    <property type="component" value="Unassembled WGS sequence"/>
</dbReference>
<evidence type="ECO:0000313" key="2">
    <source>
        <dbReference type="Proteomes" id="UP001177260"/>
    </source>
</evidence>
<evidence type="ECO:0000313" key="1">
    <source>
        <dbReference type="EMBL" id="KAK1147439.1"/>
    </source>
</evidence>
<comment type="caution">
    <text evidence="1">The sequence shown here is derived from an EMBL/GenBank/DDBJ whole genome shotgun (WGS) entry which is preliminary data.</text>
</comment>
<organism evidence="1 2">
    <name type="scientific">Aspergillus melleus</name>
    <dbReference type="NCBI Taxonomy" id="138277"/>
    <lineage>
        <taxon>Eukaryota</taxon>
        <taxon>Fungi</taxon>
        <taxon>Dikarya</taxon>
        <taxon>Ascomycota</taxon>
        <taxon>Pezizomycotina</taxon>
        <taxon>Eurotiomycetes</taxon>
        <taxon>Eurotiomycetidae</taxon>
        <taxon>Eurotiales</taxon>
        <taxon>Aspergillaceae</taxon>
        <taxon>Aspergillus</taxon>
        <taxon>Aspergillus subgen. Circumdati</taxon>
    </lineage>
</organism>